<dbReference type="AlphaFoldDB" id="A0A9W8ICD0"/>
<accession>A0A9W8ICD0</accession>
<dbReference type="Proteomes" id="UP001139887">
    <property type="component" value="Unassembled WGS sequence"/>
</dbReference>
<evidence type="ECO:0000313" key="2">
    <source>
        <dbReference type="EMBL" id="KAJ2848842.1"/>
    </source>
</evidence>
<comment type="caution">
    <text evidence="2">The sequence shown here is derived from an EMBL/GenBank/DDBJ whole genome shotgun (WGS) entry which is preliminary data.</text>
</comment>
<evidence type="ECO:0000256" key="1">
    <source>
        <dbReference type="ARBA" id="ARBA00022679"/>
    </source>
</evidence>
<dbReference type="Gene3D" id="3.40.366.10">
    <property type="entry name" value="Malonyl-Coenzyme A Acyl Carrier Protein, domain 2"/>
    <property type="match status" value="1"/>
</dbReference>
<proteinExistence type="predicted"/>
<dbReference type="PANTHER" id="PTHR10982">
    <property type="entry name" value="MALONYL COA-ACYL CARRIER PROTEIN TRANSACYLASE"/>
    <property type="match status" value="1"/>
</dbReference>
<sequence>MTSKFLIELSDSSVEICVPSEILLPVQDLANSFVQTNMDVTSPIELYALFVMYCTEHNQDMAVSVLKAFCQTYKIPETNIHVVIQQQKLDDMAARLVIKAYYTLWNMDAARDCYIGSTSACLPNLFASKSTHVMAMFGGQPGTDAYFDEIKWVLDVYKPIVASYSECMFAFLKVAASDSRFSLCYRRGFDIKSWIEYPQHAPDAEYLVSAPISMPLTGLAQLMHIMVLYKTLNISPGEFSQLFKGM</sequence>
<dbReference type="InterPro" id="IPR050830">
    <property type="entry name" value="Fungal_FAS"/>
</dbReference>
<reference evidence="2" key="1">
    <citation type="submission" date="2022-07" db="EMBL/GenBank/DDBJ databases">
        <title>Phylogenomic reconstructions and comparative analyses of Kickxellomycotina fungi.</title>
        <authorList>
            <person name="Reynolds N.K."/>
            <person name="Stajich J.E."/>
            <person name="Barry K."/>
            <person name="Grigoriev I.V."/>
            <person name="Crous P."/>
            <person name="Smith M.E."/>
        </authorList>
    </citation>
    <scope>NUCLEOTIDE SEQUENCE</scope>
    <source>
        <strain evidence="2">NRRL 1566</strain>
    </source>
</reference>
<evidence type="ECO:0000313" key="3">
    <source>
        <dbReference type="Proteomes" id="UP001139887"/>
    </source>
</evidence>
<name>A0A9W8ICD0_9FUNG</name>
<keyword evidence="1" id="KW-0808">Transferase</keyword>
<protein>
    <submittedName>
        <fullName evidence="2">Uncharacterized protein</fullName>
    </submittedName>
</protein>
<dbReference type="OrthoDB" id="5417908at2759"/>
<gene>
    <name evidence="2" type="ORF">IWW36_003043</name>
</gene>
<organism evidence="2 3">
    <name type="scientific">Coemansia brasiliensis</name>
    <dbReference type="NCBI Taxonomy" id="2650707"/>
    <lineage>
        <taxon>Eukaryota</taxon>
        <taxon>Fungi</taxon>
        <taxon>Fungi incertae sedis</taxon>
        <taxon>Zoopagomycota</taxon>
        <taxon>Kickxellomycotina</taxon>
        <taxon>Kickxellomycetes</taxon>
        <taxon>Kickxellales</taxon>
        <taxon>Kickxellaceae</taxon>
        <taxon>Coemansia</taxon>
    </lineage>
</organism>
<dbReference type="InterPro" id="IPR001227">
    <property type="entry name" value="Ac_transferase_dom_sf"/>
</dbReference>
<keyword evidence="3" id="KW-1185">Reference proteome</keyword>
<dbReference type="EMBL" id="JANBUW010000128">
    <property type="protein sequence ID" value="KAJ2848842.1"/>
    <property type="molecule type" value="Genomic_DNA"/>
</dbReference>
<dbReference type="PANTHER" id="PTHR10982:SF21">
    <property type="entry name" value="FATTY ACID SYNTHASE SUBUNIT BETA"/>
    <property type="match status" value="1"/>
</dbReference>
<dbReference type="GO" id="GO:0016740">
    <property type="term" value="F:transferase activity"/>
    <property type="evidence" value="ECO:0007669"/>
    <property type="project" value="UniProtKB-KW"/>
</dbReference>